<keyword evidence="3 4" id="KW-0408">Iron</keyword>
<keyword evidence="1 4" id="KW-0349">Heme</keyword>
<organism evidence="7 8">
    <name type="scientific">Rhodonellum ikkaensis</name>
    <dbReference type="NCBI Taxonomy" id="336829"/>
    <lineage>
        <taxon>Bacteria</taxon>
        <taxon>Pseudomonadati</taxon>
        <taxon>Bacteroidota</taxon>
        <taxon>Cytophagia</taxon>
        <taxon>Cytophagales</taxon>
        <taxon>Cytophagaceae</taxon>
        <taxon>Rhodonellum</taxon>
    </lineage>
</organism>
<accession>A0A1H3U446</accession>
<dbReference type="RefSeq" id="WP_019600580.1">
    <property type="nucleotide sequence ID" value="NZ_FNQC01000028.1"/>
</dbReference>
<dbReference type="Proteomes" id="UP000199663">
    <property type="component" value="Unassembled WGS sequence"/>
</dbReference>
<evidence type="ECO:0000256" key="2">
    <source>
        <dbReference type="ARBA" id="ARBA00022723"/>
    </source>
</evidence>
<sequence length="334" mass="36770">MKKPLKIIAYSATAIVILIIGSVAYLSIALPNVGPPPEDLKVENSPEKIAHGNYLAHHVMLCMDCHSVRDYSLFTGPLKPGTEATGGEIFDQSMGFPGVFISPNITPFGIGEWTDGELFRLITTGVKRDGNPIFPVMPYPNFGKMDAEDIEAVIAYIRTLEPVETNHAKSKPDFPFKLIMRTLPKKAALVKKPSPVDQIAYGAYMINASGCGECHTKFEKGAFTGEYLAGGRSFQFPDGSLLTSPNLTPDETGLANWTLEMFVQKFKMYGNGYVSEKINPGDFQTIMPWMMYAGLKESDLEAMYAYLRSLDPVKNPVEKFKPASPTFNSASLKK</sequence>
<dbReference type="PROSITE" id="PS51007">
    <property type="entry name" value="CYTC"/>
    <property type="match status" value="2"/>
</dbReference>
<evidence type="ECO:0000256" key="4">
    <source>
        <dbReference type="PROSITE-ProRule" id="PRU00433"/>
    </source>
</evidence>
<evidence type="ECO:0000259" key="6">
    <source>
        <dbReference type="PROSITE" id="PS51007"/>
    </source>
</evidence>
<feature type="transmembrane region" description="Helical" evidence="5">
    <location>
        <begin position="7"/>
        <end position="28"/>
    </location>
</feature>
<proteinExistence type="predicted"/>
<feature type="domain" description="Cytochrome c" evidence="6">
    <location>
        <begin position="197"/>
        <end position="311"/>
    </location>
</feature>
<dbReference type="InterPro" id="IPR036909">
    <property type="entry name" value="Cyt_c-like_dom_sf"/>
</dbReference>
<reference evidence="7 8" key="1">
    <citation type="submission" date="2016-10" db="EMBL/GenBank/DDBJ databases">
        <authorList>
            <person name="Varghese N."/>
            <person name="Submissions S."/>
        </authorList>
    </citation>
    <scope>NUCLEOTIDE SEQUENCE [LARGE SCALE GENOMIC DNA]</scope>
    <source>
        <strain evidence="7 8">DSM 17997</strain>
    </source>
</reference>
<dbReference type="Gene3D" id="1.10.760.10">
    <property type="entry name" value="Cytochrome c-like domain"/>
    <property type="match status" value="2"/>
</dbReference>
<name>A0A1H3U446_9BACT</name>
<keyword evidence="2 4" id="KW-0479">Metal-binding</keyword>
<comment type="caution">
    <text evidence="7">The sequence shown here is derived from an EMBL/GenBank/DDBJ whole genome shotgun (WGS) entry which is preliminary data.</text>
</comment>
<dbReference type="Pfam" id="PF00034">
    <property type="entry name" value="Cytochrom_C"/>
    <property type="match status" value="1"/>
</dbReference>
<protein>
    <submittedName>
        <fullName evidence="7">Cytochrome c</fullName>
    </submittedName>
</protein>
<keyword evidence="5" id="KW-0812">Transmembrane</keyword>
<keyword evidence="8" id="KW-1185">Reference proteome</keyword>
<dbReference type="InterPro" id="IPR051459">
    <property type="entry name" value="Cytochrome_c-type_DH"/>
</dbReference>
<dbReference type="PANTHER" id="PTHR35008:SF8">
    <property type="entry name" value="ALCOHOL DEHYDROGENASE CYTOCHROME C SUBUNIT"/>
    <property type="match status" value="1"/>
</dbReference>
<evidence type="ECO:0000256" key="5">
    <source>
        <dbReference type="SAM" id="Phobius"/>
    </source>
</evidence>
<evidence type="ECO:0000313" key="7">
    <source>
        <dbReference type="EMBL" id="SDZ57233.1"/>
    </source>
</evidence>
<keyword evidence="5" id="KW-0472">Membrane</keyword>
<keyword evidence="5" id="KW-1133">Transmembrane helix</keyword>
<feature type="domain" description="Cytochrome c" evidence="6">
    <location>
        <begin position="47"/>
        <end position="161"/>
    </location>
</feature>
<evidence type="ECO:0000256" key="3">
    <source>
        <dbReference type="ARBA" id="ARBA00023004"/>
    </source>
</evidence>
<evidence type="ECO:0000256" key="1">
    <source>
        <dbReference type="ARBA" id="ARBA00022617"/>
    </source>
</evidence>
<dbReference type="SUPFAM" id="SSF46626">
    <property type="entry name" value="Cytochrome c"/>
    <property type="match status" value="2"/>
</dbReference>
<dbReference type="EMBL" id="FNQC01000028">
    <property type="protein sequence ID" value="SDZ57233.1"/>
    <property type="molecule type" value="Genomic_DNA"/>
</dbReference>
<dbReference type="PANTHER" id="PTHR35008">
    <property type="entry name" value="BLL4482 PROTEIN-RELATED"/>
    <property type="match status" value="1"/>
</dbReference>
<evidence type="ECO:0000313" key="8">
    <source>
        <dbReference type="Proteomes" id="UP000199663"/>
    </source>
</evidence>
<gene>
    <name evidence="7" type="ORF">SAMN05444412_12816</name>
</gene>
<dbReference type="InterPro" id="IPR009056">
    <property type="entry name" value="Cyt_c-like_dom"/>
</dbReference>